<comment type="caution">
    <text evidence="4">The sequence shown here is derived from an EMBL/GenBank/DDBJ whole genome shotgun (WGS) entry which is preliminary data.</text>
</comment>
<proteinExistence type="predicted"/>
<evidence type="ECO:0000259" key="3">
    <source>
        <dbReference type="Pfam" id="PF18962"/>
    </source>
</evidence>
<feature type="chain" id="PRO_5046832449" evidence="2">
    <location>
        <begin position="22"/>
        <end position="160"/>
    </location>
</feature>
<accession>A0ABW1PNC2</accession>
<gene>
    <name evidence="4" type="ORF">ACFPVY_07250</name>
</gene>
<name>A0ABW1PNC2_9FLAO</name>
<dbReference type="InterPro" id="IPR026444">
    <property type="entry name" value="Secre_tail"/>
</dbReference>
<sequence length="160" mass="17025">MNKTKAITMTLLVLGLTTAHAQQSANATGGKASGSGGTVSYSVGQVAYTSLAGSNGSVSQGVQQPFEISEVLSIEGAEHISLNPTAYPNPAKDKLTLNLQNYDGSSLALQLFDLNGKLLYNEKIMSAETVINMQDYPFGLYFLKVTSAARDIKTFKIIKN</sequence>
<dbReference type="Pfam" id="PF18962">
    <property type="entry name" value="Por_Secre_tail"/>
    <property type="match status" value="1"/>
</dbReference>
<organism evidence="4 5">
    <name type="scientific">Flavobacterium qiangtangense</name>
    <dbReference type="NCBI Taxonomy" id="1442595"/>
    <lineage>
        <taxon>Bacteria</taxon>
        <taxon>Pseudomonadati</taxon>
        <taxon>Bacteroidota</taxon>
        <taxon>Flavobacteriia</taxon>
        <taxon>Flavobacteriales</taxon>
        <taxon>Flavobacteriaceae</taxon>
        <taxon>Flavobacterium</taxon>
    </lineage>
</organism>
<feature type="signal peptide" evidence="2">
    <location>
        <begin position="1"/>
        <end position="21"/>
    </location>
</feature>
<keyword evidence="1 2" id="KW-0732">Signal</keyword>
<evidence type="ECO:0000256" key="2">
    <source>
        <dbReference type="SAM" id="SignalP"/>
    </source>
</evidence>
<evidence type="ECO:0000313" key="4">
    <source>
        <dbReference type="EMBL" id="MFC6096440.1"/>
    </source>
</evidence>
<protein>
    <submittedName>
        <fullName evidence="4">T9SS type A sorting domain-containing protein</fullName>
    </submittedName>
</protein>
<dbReference type="Proteomes" id="UP001596287">
    <property type="component" value="Unassembled WGS sequence"/>
</dbReference>
<dbReference type="EMBL" id="JBHSQB010000005">
    <property type="protein sequence ID" value="MFC6096440.1"/>
    <property type="molecule type" value="Genomic_DNA"/>
</dbReference>
<reference evidence="5" key="1">
    <citation type="journal article" date="2019" name="Int. J. Syst. Evol. Microbiol.">
        <title>The Global Catalogue of Microorganisms (GCM) 10K type strain sequencing project: providing services to taxonomists for standard genome sequencing and annotation.</title>
        <authorList>
            <consortium name="The Broad Institute Genomics Platform"/>
            <consortium name="The Broad Institute Genome Sequencing Center for Infectious Disease"/>
            <person name="Wu L."/>
            <person name="Ma J."/>
        </authorList>
    </citation>
    <scope>NUCLEOTIDE SEQUENCE [LARGE SCALE GENOMIC DNA]</scope>
    <source>
        <strain evidence="5">CCUG 49679</strain>
    </source>
</reference>
<evidence type="ECO:0000256" key="1">
    <source>
        <dbReference type="ARBA" id="ARBA00022729"/>
    </source>
</evidence>
<dbReference type="NCBIfam" id="TIGR04183">
    <property type="entry name" value="Por_Secre_tail"/>
    <property type="match status" value="1"/>
</dbReference>
<evidence type="ECO:0000313" key="5">
    <source>
        <dbReference type="Proteomes" id="UP001596287"/>
    </source>
</evidence>
<dbReference type="RefSeq" id="WP_379791307.1">
    <property type="nucleotide sequence ID" value="NZ_JBHSQB010000005.1"/>
</dbReference>
<keyword evidence="5" id="KW-1185">Reference proteome</keyword>
<feature type="domain" description="Secretion system C-terminal sorting" evidence="3">
    <location>
        <begin position="87"/>
        <end position="154"/>
    </location>
</feature>